<dbReference type="Pfam" id="PF12898">
    <property type="entry name" value="Stc1"/>
    <property type="match status" value="1"/>
</dbReference>
<keyword evidence="4" id="KW-1185">Reference proteome</keyword>
<name>A0ABR1Y1C8_9PEZI</name>
<feature type="domain" description="Stc1" evidence="2">
    <location>
        <begin position="16"/>
        <end position="93"/>
    </location>
</feature>
<evidence type="ECO:0000256" key="1">
    <source>
        <dbReference type="SAM" id="MobiDB-lite"/>
    </source>
</evidence>
<evidence type="ECO:0000313" key="3">
    <source>
        <dbReference type="EMBL" id="KAK8174267.1"/>
    </source>
</evidence>
<comment type="caution">
    <text evidence="3">The sequence shown here is derived from an EMBL/GenBank/DDBJ whole genome shotgun (WGS) entry which is preliminary data.</text>
</comment>
<dbReference type="Proteomes" id="UP001456524">
    <property type="component" value="Unassembled WGS sequence"/>
</dbReference>
<feature type="region of interest" description="Disordered" evidence="1">
    <location>
        <begin position="23"/>
        <end position="42"/>
    </location>
</feature>
<feature type="compositionally biased region" description="Low complexity" evidence="1">
    <location>
        <begin position="174"/>
        <end position="197"/>
    </location>
</feature>
<feature type="compositionally biased region" description="Low complexity" evidence="1">
    <location>
        <begin position="151"/>
        <end position="161"/>
    </location>
</feature>
<evidence type="ECO:0000313" key="4">
    <source>
        <dbReference type="Proteomes" id="UP001456524"/>
    </source>
</evidence>
<reference evidence="3 4" key="1">
    <citation type="journal article" date="2022" name="G3 (Bethesda)">
        <title>Enemy or ally: a genomic approach to elucidate the lifestyle of Phyllosticta citrichinaensis.</title>
        <authorList>
            <person name="Buijs V.A."/>
            <person name="Groenewald J.Z."/>
            <person name="Haridas S."/>
            <person name="LaButti K.M."/>
            <person name="Lipzen A."/>
            <person name="Martin F.M."/>
            <person name="Barry K."/>
            <person name="Grigoriev I.V."/>
            <person name="Crous P.W."/>
            <person name="Seidl M.F."/>
        </authorList>
    </citation>
    <scope>NUCLEOTIDE SEQUENCE [LARGE SCALE GENOMIC DNA]</scope>
    <source>
        <strain evidence="3 4">CBS 129764</strain>
    </source>
</reference>
<accession>A0ABR1Y1C8</accession>
<dbReference type="EMBL" id="JBBWUH010000003">
    <property type="protein sequence ID" value="KAK8174267.1"/>
    <property type="molecule type" value="Genomic_DNA"/>
</dbReference>
<feature type="region of interest" description="Disordered" evidence="1">
    <location>
        <begin position="174"/>
        <end position="274"/>
    </location>
</feature>
<feature type="region of interest" description="Disordered" evidence="1">
    <location>
        <begin position="149"/>
        <end position="168"/>
    </location>
</feature>
<feature type="compositionally biased region" description="Low complexity" evidence="1">
    <location>
        <begin position="206"/>
        <end position="219"/>
    </location>
</feature>
<gene>
    <name evidence="3" type="ORF">IWX90DRAFT_413630</name>
</gene>
<dbReference type="InterPro" id="IPR024630">
    <property type="entry name" value="Stc1"/>
</dbReference>
<feature type="region of interest" description="Disordered" evidence="1">
    <location>
        <begin position="105"/>
        <end position="142"/>
    </location>
</feature>
<feature type="compositionally biased region" description="Acidic residues" evidence="1">
    <location>
        <begin position="247"/>
        <end position="274"/>
    </location>
</feature>
<protein>
    <submittedName>
        <fullName evidence="3">Stc1 domain-containing protein</fullName>
    </submittedName>
</protein>
<sequence length="274" mass="29343">MSGYRANSAYREAKIKCQRCSKRKGQRNYSNKQLNDAREKVRRGQEVTAVCMPCNGQPPVELECQRCDAWKPLDEFSKVQRKNPDHAVCEKCMAVQVETEPVEVGGIRGADDSDDDGEDYGDTHFTPWGPTTAAPTNEGQSVDLLGMTSRPAATTTAPSSSGFGGFDPISYAAAARASSTAGSMRANAAATTAKSSSGFVGFNPNAYGAASRGSSTAGSMRANAPASRSSAFPKVPAYKPPKQQQQQDDDDDDDDPWAGNQQDDDESSDEDTRM</sequence>
<organism evidence="3 4">
    <name type="scientific">Phyllosticta citrichinensis</name>
    <dbReference type="NCBI Taxonomy" id="1130410"/>
    <lineage>
        <taxon>Eukaryota</taxon>
        <taxon>Fungi</taxon>
        <taxon>Dikarya</taxon>
        <taxon>Ascomycota</taxon>
        <taxon>Pezizomycotina</taxon>
        <taxon>Dothideomycetes</taxon>
        <taxon>Dothideomycetes incertae sedis</taxon>
        <taxon>Botryosphaeriales</taxon>
        <taxon>Phyllostictaceae</taxon>
        <taxon>Phyllosticta</taxon>
    </lineage>
</organism>
<proteinExistence type="predicted"/>
<evidence type="ECO:0000259" key="2">
    <source>
        <dbReference type="Pfam" id="PF12898"/>
    </source>
</evidence>